<dbReference type="RefSeq" id="XP_013328620.1">
    <property type="nucleotide sequence ID" value="XM_013473166.1"/>
</dbReference>
<dbReference type="Proteomes" id="UP000053958">
    <property type="component" value="Unassembled WGS sequence"/>
</dbReference>
<feature type="region of interest" description="Disordered" evidence="1">
    <location>
        <begin position="22"/>
        <end position="55"/>
    </location>
</feature>
<keyword evidence="3" id="KW-1185">Reference proteome</keyword>
<name>A0A0F4YWJ7_RASE3</name>
<protein>
    <submittedName>
        <fullName evidence="2">Uncharacterized protein</fullName>
    </submittedName>
</protein>
<accession>A0A0F4YWJ7</accession>
<proteinExistence type="predicted"/>
<evidence type="ECO:0000256" key="1">
    <source>
        <dbReference type="SAM" id="MobiDB-lite"/>
    </source>
</evidence>
<evidence type="ECO:0000313" key="3">
    <source>
        <dbReference type="Proteomes" id="UP000053958"/>
    </source>
</evidence>
<gene>
    <name evidence="2" type="ORF">T310_3898</name>
</gene>
<dbReference type="GeneID" id="25316247"/>
<organism evidence="2 3">
    <name type="scientific">Rasamsonia emersonii (strain ATCC 16479 / CBS 393.64 / IMI 116815)</name>
    <dbReference type="NCBI Taxonomy" id="1408163"/>
    <lineage>
        <taxon>Eukaryota</taxon>
        <taxon>Fungi</taxon>
        <taxon>Dikarya</taxon>
        <taxon>Ascomycota</taxon>
        <taxon>Pezizomycotina</taxon>
        <taxon>Eurotiomycetes</taxon>
        <taxon>Eurotiomycetidae</taxon>
        <taxon>Eurotiales</taxon>
        <taxon>Trichocomaceae</taxon>
        <taxon>Rasamsonia</taxon>
    </lineage>
</organism>
<comment type="caution">
    <text evidence="2">The sequence shown here is derived from an EMBL/GenBank/DDBJ whole genome shotgun (WGS) entry which is preliminary data.</text>
</comment>
<dbReference type="EMBL" id="LASV01000160">
    <property type="protein sequence ID" value="KKA22008.1"/>
    <property type="molecule type" value="Genomic_DNA"/>
</dbReference>
<sequence length="217" mass="22818">MEGTGQGSLGLRCDRVAYRVQAPQGRLPGKWQPEGAERASAGRKQSTTTALPWPPDVVDSRGRAAITSSRRPLPAAGTSRVVGCRAACTLQSASNNCRRDGHSGRSPAGRSHLTGGLRIRRARVAECPGVTLLINLTCHPAPSEAADASSRWNCPKFQRQGYAPPCAYGVESSCLDDPQRGVPDSDFANCGSDLFAISDYGVPGEVKHALDASASCS</sequence>
<dbReference type="AlphaFoldDB" id="A0A0F4YWJ7"/>
<evidence type="ECO:0000313" key="2">
    <source>
        <dbReference type="EMBL" id="KKA22008.1"/>
    </source>
</evidence>
<reference evidence="2 3" key="1">
    <citation type="submission" date="2015-04" db="EMBL/GenBank/DDBJ databases">
        <authorList>
            <person name="Heijne W.H."/>
            <person name="Fedorova N.D."/>
            <person name="Nierman W.C."/>
            <person name="Vollebregt A.W."/>
            <person name="Zhao Z."/>
            <person name="Wu L."/>
            <person name="Kumar M."/>
            <person name="Stam H."/>
            <person name="van den Berg M.A."/>
            <person name="Pel H.J."/>
        </authorList>
    </citation>
    <scope>NUCLEOTIDE SEQUENCE [LARGE SCALE GENOMIC DNA]</scope>
    <source>
        <strain evidence="2 3">CBS 393.64</strain>
    </source>
</reference>